<dbReference type="PANTHER" id="PTHR23346">
    <property type="entry name" value="TRANSLATIONAL ACTIVATOR GCN1-RELATED"/>
    <property type="match status" value="1"/>
</dbReference>
<sequence>MLASMTSCARERLGACLPQVVPALCNVINDEHVKVKEAAREAFNKIADIIKSPELRAIAPELISALTDGAQYEHITRDVLDKLLGTSFATHVDAPSLSLVCPVIQRALKERSAEMKRKGAQIVGSMVMLIKDPKDIQPYLPLLLPQLKLTLVDPIPDVRATSAKAFGILAQVLPEDMLGLASRISTFI</sequence>
<dbReference type="EMBL" id="CAJNIZ010047409">
    <property type="protein sequence ID" value="CAE7767355.1"/>
    <property type="molecule type" value="Genomic_DNA"/>
</dbReference>
<organism evidence="3 4">
    <name type="scientific">Symbiodinium pilosum</name>
    <name type="common">Dinoflagellate</name>
    <dbReference type="NCBI Taxonomy" id="2952"/>
    <lineage>
        <taxon>Eukaryota</taxon>
        <taxon>Sar</taxon>
        <taxon>Alveolata</taxon>
        <taxon>Dinophyceae</taxon>
        <taxon>Suessiales</taxon>
        <taxon>Symbiodiniaceae</taxon>
        <taxon>Symbiodinium</taxon>
    </lineage>
</organism>
<dbReference type="GO" id="GO:0034198">
    <property type="term" value="P:cellular response to amino acid starvation"/>
    <property type="evidence" value="ECO:0007669"/>
    <property type="project" value="TreeGrafter"/>
</dbReference>
<comment type="caution">
    <text evidence="3">The sequence shown here is derived from an EMBL/GenBank/DDBJ whole genome shotgun (WGS) entry which is preliminary data.</text>
</comment>
<dbReference type="AlphaFoldDB" id="A0A812Y4Y9"/>
<accession>A0A812Y4Y9</accession>
<dbReference type="GO" id="GO:0005829">
    <property type="term" value="C:cytosol"/>
    <property type="evidence" value="ECO:0007669"/>
    <property type="project" value="TreeGrafter"/>
</dbReference>
<dbReference type="Gene3D" id="1.25.10.10">
    <property type="entry name" value="Leucine-rich Repeat Variant"/>
    <property type="match status" value="1"/>
</dbReference>
<gene>
    <name evidence="3" type="primary">ILA</name>
    <name evidence="3" type="ORF">SPIL2461_LOCUS22529</name>
</gene>
<protein>
    <submittedName>
        <fullName evidence="3">ILA protein</fullName>
    </submittedName>
</protein>
<dbReference type="GO" id="GO:0006417">
    <property type="term" value="P:regulation of translation"/>
    <property type="evidence" value="ECO:0007669"/>
    <property type="project" value="TreeGrafter"/>
</dbReference>
<dbReference type="Proteomes" id="UP000649617">
    <property type="component" value="Unassembled WGS sequence"/>
</dbReference>
<dbReference type="PROSITE" id="PS50077">
    <property type="entry name" value="HEAT_REPEAT"/>
    <property type="match status" value="2"/>
</dbReference>
<keyword evidence="4" id="KW-1185">Reference proteome</keyword>
<dbReference type="OrthoDB" id="5148094at2759"/>
<dbReference type="InterPro" id="IPR021133">
    <property type="entry name" value="HEAT_type_2"/>
</dbReference>
<dbReference type="PANTHER" id="PTHR23346:SF7">
    <property type="entry name" value="STALLED RIBOSOME SENSOR GCN1"/>
    <property type="match status" value="1"/>
</dbReference>
<proteinExistence type="predicted"/>
<keyword evidence="1" id="KW-0677">Repeat</keyword>
<evidence type="ECO:0000256" key="2">
    <source>
        <dbReference type="PROSITE-ProRule" id="PRU00103"/>
    </source>
</evidence>
<feature type="repeat" description="HEAT" evidence="2">
    <location>
        <begin position="143"/>
        <end position="178"/>
    </location>
</feature>
<evidence type="ECO:0000313" key="4">
    <source>
        <dbReference type="Proteomes" id="UP000649617"/>
    </source>
</evidence>
<evidence type="ECO:0000313" key="3">
    <source>
        <dbReference type="EMBL" id="CAE7767355.1"/>
    </source>
</evidence>
<dbReference type="Pfam" id="PF24984">
    <property type="entry name" value="HEAT_EF3_GNC1"/>
    <property type="match status" value="1"/>
</dbReference>
<dbReference type="GO" id="GO:0019887">
    <property type="term" value="F:protein kinase regulator activity"/>
    <property type="evidence" value="ECO:0007669"/>
    <property type="project" value="TreeGrafter"/>
</dbReference>
<dbReference type="InterPro" id="IPR016024">
    <property type="entry name" value="ARM-type_fold"/>
</dbReference>
<dbReference type="InterPro" id="IPR011989">
    <property type="entry name" value="ARM-like"/>
</dbReference>
<dbReference type="SUPFAM" id="SSF48371">
    <property type="entry name" value="ARM repeat"/>
    <property type="match status" value="1"/>
</dbReference>
<name>A0A812Y4Y9_SYMPI</name>
<evidence type="ECO:0000256" key="1">
    <source>
        <dbReference type="ARBA" id="ARBA00022737"/>
    </source>
</evidence>
<reference evidence="3" key="1">
    <citation type="submission" date="2021-02" db="EMBL/GenBank/DDBJ databases">
        <authorList>
            <person name="Dougan E. K."/>
            <person name="Rhodes N."/>
            <person name="Thang M."/>
            <person name="Chan C."/>
        </authorList>
    </citation>
    <scope>NUCLEOTIDE SEQUENCE</scope>
</reference>
<feature type="repeat" description="HEAT" evidence="2">
    <location>
        <begin position="20"/>
        <end position="57"/>
    </location>
</feature>